<dbReference type="Gene3D" id="3.40.850.10">
    <property type="entry name" value="Kinesin motor domain"/>
    <property type="match status" value="1"/>
</dbReference>
<dbReference type="SUPFAM" id="SSF57997">
    <property type="entry name" value="Tropomyosin"/>
    <property type="match status" value="1"/>
</dbReference>
<keyword evidence="6" id="KW-1185">Reference proteome</keyword>
<feature type="region of interest" description="Disordered" evidence="3">
    <location>
        <begin position="81"/>
        <end position="111"/>
    </location>
</feature>
<feature type="compositionally biased region" description="Gly residues" evidence="3">
    <location>
        <begin position="476"/>
        <end position="498"/>
    </location>
</feature>
<evidence type="ECO:0000256" key="3">
    <source>
        <dbReference type="SAM" id="MobiDB-lite"/>
    </source>
</evidence>
<evidence type="ECO:0000259" key="4">
    <source>
        <dbReference type="Pfam" id="PF00225"/>
    </source>
</evidence>
<organism evidence="5 6">
    <name type="scientific">Pleodorina starrii</name>
    <dbReference type="NCBI Taxonomy" id="330485"/>
    <lineage>
        <taxon>Eukaryota</taxon>
        <taxon>Viridiplantae</taxon>
        <taxon>Chlorophyta</taxon>
        <taxon>core chlorophytes</taxon>
        <taxon>Chlorophyceae</taxon>
        <taxon>CS clade</taxon>
        <taxon>Chlamydomonadales</taxon>
        <taxon>Volvocaceae</taxon>
        <taxon>Pleodorina</taxon>
    </lineage>
</organism>
<feature type="coiled-coil region" evidence="2">
    <location>
        <begin position="908"/>
        <end position="1058"/>
    </location>
</feature>
<feature type="compositionally biased region" description="Low complexity" evidence="3">
    <location>
        <begin position="337"/>
        <end position="349"/>
    </location>
</feature>
<dbReference type="GO" id="GO:0003777">
    <property type="term" value="F:microtubule motor activity"/>
    <property type="evidence" value="ECO:0007669"/>
    <property type="project" value="InterPro"/>
</dbReference>
<reference evidence="5 6" key="1">
    <citation type="journal article" date="2023" name="Commun. Biol.">
        <title>Reorganization of the ancestral sex-determining regions during the evolution of trioecy in Pleodorina starrii.</title>
        <authorList>
            <person name="Takahashi K."/>
            <person name="Suzuki S."/>
            <person name="Kawai-Toyooka H."/>
            <person name="Yamamoto K."/>
            <person name="Hamaji T."/>
            <person name="Ootsuki R."/>
            <person name="Yamaguchi H."/>
            <person name="Kawachi M."/>
            <person name="Higashiyama T."/>
            <person name="Nozaki H."/>
        </authorList>
    </citation>
    <scope>NUCLEOTIDE SEQUENCE [LARGE SCALE GENOMIC DNA]</scope>
    <source>
        <strain evidence="5 6">NIES-4479</strain>
    </source>
</reference>
<dbReference type="SUPFAM" id="SSF52540">
    <property type="entry name" value="P-loop containing nucleoside triphosphate hydrolases"/>
    <property type="match status" value="1"/>
</dbReference>
<feature type="compositionally biased region" description="Low complexity" evidence="3">
    <location>
        <begin position="191"/>
        <end position="200"/>
    </location>
</feature>
<dbReference type="InterPro" id="IPR036961">
    <property type="entry name" value="Kinesin_motor_dom_sf"/>
</dbReference>
<dbReference type="GO" id="GO:0008017">
    <property type="term" value="F:microtubule binding"/>
    <property type="evidence" value="ECO:0007669"/>
    <property type="project" value="InterPro"/>
</dbReference>
<feature type="coiled-coil region" evidence="2">
    <location>
        <begin position="803"/>
        <end position="879"/>
    </location>
</feature>
<feature type="coiled-coil region" evidence="2">
    <location>
        <begin position="1122"/>
        <end position="1149"/>
    </location>
</feature>
<dbReference type="InterPro" id="IPR001752">
    <property type="entry name" value="Kinesin_motor_dom"/>
</dbReference>
<feature type="coiled-coil region" evidence="2">
    <location>
        <begin position="1403"/>
        <end position="1430"/>
    </location>
</feature>
<evidence type="ECO:0000256" key="1">
    <source>
        <dbReference type="ARBA" id="ARBA00023175"/>
    </source>
</evidence>
<evidence type="ECO:0000313" key="5">
    <source>
        <dbReference type="EMBL" id="GLC51685.1"/>
    </source>
</evidence>
<keyword evidence="1" id="KW-0505">Motor protein</keyword>
<dbReference type="Pfam" id="PF00225">
    <property type="entry name" value="Kinesin"/>
    <property type="match status" value="1"/>
</dbReference>
<comment type="caution">
    <text evidence="5">The sequence shown here is derived from an EMBL/GenBank/DDBJ whole genome shotgun (WGS) entry which is preliminary data.</text>
</comment>
<keyword evidence="2" id="KW-0175">Coiled coil</keyword>
<feature type="domain" description="Kinesin motor" evidence="4">
    <location>
        <begin position="114"/>
        <end position="253"/>
    </location>
</feature>
<dbReference type="PANTHER" id="PTHR23159">
    <property type="entry name" value="CENTROSOMAL PROTEIN 2"/>
    <property type="match status" value="1"/>
</dbReference>
<dbReference type="GO" id="GO:0007018">
    <property type="term" value="P:microtubule-based movement"/>
    <property type="evidence" value="ECO:0007669"/>
    <property type="project" value="InterPro"/>
</dbReference>
<feature type="region of interest" description="Disordered" evidence="3">
    <location>
        <begin position="386"/>
        <end position="531"/>
    </location>
</feature>
<proteinExistence type="predicted"/>
<evidence type="ECO:0000313" key="6">
    <source>
        <dbReference type="Proteomes" id="UP001165080"/>
    </source>
</evidence>
<protein>
    <recommendedName>
        <fullName evidence="4">Kinesin motor domain-containing protein</fullName>
    </recommendedName>
</protein>
<feature type="coiled-coil region" evidence="2">
    <location>
        <begin position="1467"/>
        <end position="1602"/>
    </location>
</feature>
<feature type="compositionally biased region" description="Gly residues" evidence="3">
    <location>
        <begin position="510"/>
        <end position="520"/>
    </location>
</feature>
<dbReference type="Proteomes" id="UP001165080">
    <property type="component" value="Unassembled WGS sequence"/>
</dbReference>
<dbReference type="InterPro" id="IPR027417">
    <property type="entry name" value="P-loop_NTPase"/>
</dbReference>
<feature type="compositionally biased region" description="Polar residues" evidence="3">
    <location>
        <begin position="1197"/>
        <end position="1211"/>
    </location>
</feature>
<feature type="region of interest" description="Disordered" evidence="3">
    <location>
        <begin position="1186"/>
        <end position="1211"/>
    </location>
</feature>
<name>A0A9W6BH34_9CHLO</name>
<feature type="compositionally biased region" description="Low complexity" evidence="3">
    <location>
        <begin position="92"/>
        <end position="107"/>
    </location>
</feature>
<dbReference type="Gene3D" id="1.10.287.1490">
    <property type="match status" value="1"/>
</dbReference>
<dbReference type="PANTHER" id="PTHR23159:SF31">
    <property type="entry name" value="CENTROSOME-ASSOCIATED PROTEIN CEP250 ISOFORM X1"/>
    <property type="match status" value="1"/>
</dbReference>
<dbReference type="GO" id="GO:0005524">
    <property type="term" value="F:ATP binding"/>
    <property type="evidence" value="ECO:0007669"/>
    <property type="project" value="InterPro"/>
</dbReference>
<evidence type="ECO:0000256" key="2">
    <source>
        <dbReference type="SAM" id="Coils"/>
    </source>
</evidence>
<feature type="region of interest" description="Disordered" evidence="3">
    <location>
        <begin position="291"/>
        <end position="372"/>
    </location>
</feature>
<feature type="coiled-coil region" evidence="2">
    <location>
        <begin position="1270"/>
        <end position="1374"/>
    </location>
</feature>
<dbReference type="EMBL" id="BRXU01000004">
    <property type="protein sequence ID" value="GLC51685.1"/>
    <property type="molecule type" value="Genomic_DNA"/>
</dbReference>
<feature type="region of interest" description="Disordered" evidence="3">
    <location>
        <begin position="181"/>
        <end position="208"/>
    </location>
</feature>
<feature type="compositionally biased region" description="Basic and acidic residues" evidence="3">
    <location>
        <begin position="297"/>
        <end position="326"/>
    </location>
</feature>
<feature type="compositionally biased region" description="Low complexity" evidence="3">
    <location>
        <begin position="464"/>
        <end position="475"/>
    </location>
</feature>
<accession>A0A9W6BH34</accession>
<feature type="compositionally biased region" description="Low complexity" evidence="3">
    <location>
        <begin position="395"/>
        <end position="418"/>
    </location>
</feature>
<gene>
    <name evidence="5" type="primary">PLEST004991</name>
    <name evidence="5" type="ORF">PLESTB_000529000</name>
</gene>
<sequence>MHAICKNLAVVPKHRYKLYVTYCALSAGMEAQMVDLLAPGAPTVSLKDSSASSALARLLHYQVESHEDIYEVLRQGRMTRAGAFTGTGGSGPTSSGGASAGGSSAPRSPRPIPSAAHMMLNIQLTGFAASGEQLATNLTFVELAAPEAKDLMGYPTAADSGLTRSLSLAYASLTAVITALRAPGGGGPGSRRGTSDSPSRGHTHVPWRDSPLTRWLKGCLDAAGSILVIATVAPGSEAAADTLATLSYVNRLRSGPKSDGLIVTATWDTNDGGAPGLEAAVTQMELQHSLQRAAMAQRERQERERELQERQRERESQDRQRERERFGSPIPVRPSPGGAAAAAAGAAGARSQSTSRGGAHPGSPRRQEPEPHLQLPAVQFVRMTETSGGGRAGTPQTPNASQQAPQQPYPPQRQQAQQPQPPSSQGRDGPLAELLASLQLGTNTSPMPAPRSSEGTMQPPPYMGVADAASRAASGAGAGGLAGGGGGGGQGGRAGNVGPGERAPSNAGRAGTGGGMGAGGREAEERAASSAALEALGRQVEQLRAELGSERRESQRLKAEISNLEAASRAASDLAEASTAAALGELRGQVELLRKQLESSEGAKQVLMVRVQQLQEQQGSVLDLQAESSMLEARVRALQDSLGAARNGQSSLAAQLADAKAAADTLRQDRDRLQRQNHELSDKLQAQVRSLSEETSRLRSQALDAAAQAEAEQVARRAAESALAQLRLQVEGSRGSEASALQQAATLAGQVKELSAALEAVRGERNKLQGKWRAEERSEQLSVDLEGAMTQTAKVEMEARAAATKAESDLRSAISAAEGLKAELSATRAQADGLKQELRTAQLAAEDAARRESTAHTDVQELESMLRELDRDLEVQVNAVWRQLRAERADSLFGVPEGGAVAPARRWRPVLQALVNILKRNANEAERQSQALDQSRERMVAMEAQVARANELASSLAAHQQLKAAHMTELEESHRSIALMDQALEEANRECQRLHRQLEETSAAHKALMVESSAREARLQAQAAEREAALQAQLADKEEKLRAAMTEHERRLQSLASEWEARLHLQVAERDARLHSTVIDAEAKLQATVSEREARLVAAVADGEARLHKAVLDADARFHEAITEREARLAALAAERDALQRQLSSVSQLQVEDKQERDVLRLRAHRRDHLLNIAWAEVRAIQSACLSGSSPPRGPQLLTSSPPRHSTGTPFSTAASTAAAAVGPDSEGGHMDWEDPHCQERLIKGLTTVRVQVGKLQAELGGLRSSIGLTEELTGQLAAAKARLAEAQRSGEELTSRGVSLELELRDEQQARSSLQQQLANNETTLTSMQSSLLDARQTIHSLQEEVAVVAKSRDTWKDTAAQQEAQLRELFAEGEARAAELSRLRTEAHSANTEAGGASARMRLLESQLQDAKGQLETLTARLAATDKALSDANTRAASLNGQLVLSESETRLKTQELLARVQAAEDGERLAKANAKEAMERLEARLREASEQGAKLVADLDSLRAERTEAQLRADDMQRHLAEARARLADLEHTAKQVHKLMNERDALQEQINTLRNTNMQVTDEARTLRRTLDSTQEQLQRASEDKMRLAAQVEGQRLEAIMNNMAPRTSGRIVGALTRPGPVGAGGPAADLGSTGTVEGRAGPAVFARAYTGLSYTGVGSYAPSSMGASPSLPSVTRPTFGATGVATPYTPTTTHTTTPITNSGPVYEATIKTHQTAAIGSYGGAAGSYGGATGDDPLTVRVHVRTSPTHLHSSR</sequence>